<evidence type="ECO:0008006" key="4">
    <source>
        <dbReference type="Google" id="ProtNLM"/>
    </source>
</evidence>
<dbReference type="KEGG" id="slac:SKTS_13420"/>
<protein>
    <recommendedName>
        <fullName evidence="4">Lipoprotein</fullName>
    </recommendedName>
</protein>
<feature type="signal peptide" evidence="1">
    <location>
        <begin position="1"/>
        <end position="24"/>
    </location>
</feature>
<reference evidence="3" key="1">
    <citation type="submission" date="2020-03" db="EMBL/GenBank/DDBJ databases">
        <title>Complete genome sequence of sulfur-oxidizing bacterium skT11.</title>
        <authorList>
            <person name="Kanda M."/>
            <person name="Kojima H."/>
            <person name="Fukui M."/>
        </authorList>
    </citation>
    <scope>NUCLEOTIDE SEQUENCE [LARGE SCALE GENOMIC DNA]</scope>
    <source>
        <strain evidence="3">skT11</strain>
    </source>
</reference>
<feature type="chain" id="PRO_5026126867" description="Lipoprotein" evidence="1">
    <location>
        <begin position="25"/>
        <end position="179"/>
    </location>
</feature>
<dbReference type="RefSeq" id="WP_173062192.1">
    <property type="nucleotide sequence ID" value="NZ_AP022853.1"/>
</dbReference>
<dbReference type="PROSITE" id="PS51257">
    <property type="entry name" value="PROKAR_LIPOPROTEIN"/>
    <property type="match status" value="1"/>
</dbReference>
<evidence type="ECO:0000313" key="3">
    <source>
        <dbReference type="Proteomes" id="UP000502260"/>
    </source>
</evidence>
<evidence type="ECO:0000313" key="2">
    <source>
        <dbReference type="EMBL" id="BCB26456.1"/>
    </source>
</evidence>
<dbReference type="AlphaFoldDB" id="A0A6F8VBS1"/>
<organism evidence="2 3">
    <name type="scientific">Sulfurimicrobium lacus</name>
    <dbReference type="NCBI Taxonomy" id="2715678"/>
    <lineage>
        <taxon>Bacteria</taxon>
        <taxon>Pseudomonadati</taxon>
        <taxon>Pseudomonadota</taxon>
        <taxon>Betaproteobacteria</taxon>
        <taxon>Nitrosomonadales</taxon>
        <taxon>Sulfuricellaceae</taxon>
        <taxon>Sulfurimicrobium</taxon>
    </lineage>
</organism>
<evidence type="ECO:0000256" key="1">
    <source>
        <dbReference type="SAM" id="SignalP"/>
    </source>
</evidence>
<proteinExistence type="predicted"/>
<gene>
    <name evidence="2" type="ORF">SKTS_13420</name>
</gene>
<sequence length="179" mass="19648">MKKLHLFVVLFSLAMAGCGNGQQAATPEQPAQVVPPAPIKDHEYSMKDGMEYGYERAVSADEANQGTAVSSLIMVKYAGKKGDDYQAYIKDGSVFAVFQCSNPCEFIKVMTYLSGEHVKTERMRATEGTVGWSIMADAINGKLHPFVGEKNGRKFNVWFDEKNGPQQLWIDAKAGKTGT</sequence>
<dbReference type="EMBL" id="AP022853">
    <property type="protein sequence ID" value="BCB26456.1"/>
    <property type="molecule type" value="Genomic_DNA"/>
</dbReference>
<keyword evidence="1" id="KW-0732">Signal</keyword>
<dbReference type="Proteomes" id="UP000502260">
    <property type="component" value="Chromosome"/>
</dbReference>
<name>A0A6F8VBS1_9PROT</name>
<accession>A0A6F8VBS1</accession>
<keyword evidence="3" id="KW-1185">Reference proteome</keyword>